<dbReference type="InterPro" id="IPR036703">
    <property type="entry name" value="MOB_kinase_act_sf"/>
</dbReference>
<feature type="non-terminal residue" evidence="3">
    <location>
        <position position="1"/>
    </location>
</feature>
<dbReference type="Gene3D" id="1.20.140.30">
    <property type="entry name" value="MOB kinase activator"/>
    <property type="match status" value="1"/>
</dbReference>
<organism evidence="3 4">
    <name type="scientific">Anguilla anguilla</name>
    <name type="common">European freshwater eel</name>
    <name type="synonym">Muraena anguilla</name>
    <dbReference type="NCBI Taxonomy" id="7936"/>
    <lineage>
        <taxon>Eukaryota</taxon>
        <taxon>Metazoa</taxon>
        <taxon>Chordata</taxon>
        <taxon>Craniata</taxon>
        <taxon>Vertebrata</taxon>
        <taxon>Euteleostomi</taxon>
        <taxon>Actinopterygii</taxon>
        <taxon>Neopterygii</taxon>
        <taxon>Teleostei</taxon>
        <taxon>Anguilliformes</taxon>
        <taxon>Anguillidae</taxon>
        <taxon>Anguilla</taxon>
    </lineage>
</organism>
<keyword evidence="4" id="KW-1185">Reference proteome</keyword>
<name>A0A9D3RHR8_ANGAN</name>
<comment type="caution">
    <text evidence="3">The sequence shown here is derived from an EMBL/GenBank/DDBJ whole genome shotgun (WGS) entry which is preliminary data.</text>
</comment>
<feature type="region of interest" description="Disordered" evidence="2">
    <location>
        <begin position="28"/>
        <end position="51"/>
    </location>
</feature>
<dbReference type="EMBL" id="JAFIRN010000019">
    <property type="protein sequence ID" value="KAG5830669.1"/>
    <property type="molecule type" value="Genomic_DNA"/>
</dbReference>
<dbReference type="Proteomes" id="UP001044222">
    <property type="component" value="Chromosome 19"/>
</dbReference>
<reference evidence="3" key="1">
    <citation type="submission" date="2021-01" db="EMBL/GenBank/DDBJ databases">
        <title>A chromosome-scale assembly of European eel, Anguilla anguilla.</title>
        <authorList>
            <person name="Henkel C."/>
            <person name="Jong-Raadsen S.A."/>
            <person name="Dufour S."/>
            <person name="Weltzien F.-A."/>
            <person name="Palstra A.P."/>
            <person name="Pelster B."/>
            <person name="Spaink H.P."/>
            <person name="Van Den Thillart G.E."/>
            <person name="Jansen H."/>
            <person name="Zahm M."/>
            <person name="Klopp C."/>
            <person name="Cedric C."/>
            <person name="Louis A."/>
            <person name="Berthelot C."/>
            <person name="Parey E."/>
            <person name="Roest Crollius H."/>
            <person name="Montfort J."/>
            <person name="Robinson-Rechavi M."/>
            <person name="Bucao C."/>
            <person name="Bouchez O."/>
            <person name="Gislard M."/>
            <person name="Lluch J."/>
            <person name="Milhes M."/>
            <person name="Lampietro C."/>
            <person name="Lopez Roques C."/>
            <person name="Donnadieu C."/>
            <person name="Braasch I."/>
            <person name="Desvignes T."/>
            <person name="Postlethwait J."/>
            <person name="Bobe J."/>
            <person name="Guiguen Y."/>
            <person name="Dirks R."/>
        </authorList>
    </citation>
    <scope>NUCLEOTIDE SEQUENCE</scope>
    <source>
        <strain evidence="3">Tag_6206</strain>
        <tissue evidence="3">Liver</tissue>
    </source>
</reference>
<feature type="binding site" evidence="1">
    <location>
        <position position="152"/>
    </location>
    <ligand>
        <name>Zn(2+)</name>
        <dbReference type="ChEBI" id="CHEBI:29105"/>
    </ligand>
</feature>
<evidence type="ECO:0000256" key="1">
    <source>
        <dbReference type="PIRSR" id="PIRSR605301-1"/>
    </source>
</evidence>
<evidence type="ECO:0008006" key="5">
    <source>
        <dbReference type="Google" id="ProtNLM"/>
    </source>
</evidence>
<dbReference type="PANTHER" id="PTHR22599">
    <property type="entry name" value="MPS ONE BINDER KINASE ACTIVATOR-LIKE MOB"/>
    <property type="match status" value="1"/>
</dbReference>
<sequence length="283" mass="31314">RSLGRGEYDRSSLCLRAPWEGLLDSWNLGEPFTSGRKEGRRGGGGDPPLDTACKLSVPPAHGDSRRPVGRAPVLLLTMGGCQSYVSTSGSAREGDVSATTQEFSEIAEHKLKNNNTQAAPSLEEEGRVAVAFFKHINLLSSALSDFCTTGTCPTIMGPGNMAYYWTDEQGKKVKCSGPLYTDYTMSYIQELLSDEDVFPTKAGTPFPNGFVFLVQRIFLYLFHALAHLYWAHFRDVVHVEMHPHLNTIFAHFVTFSKEFQLLEPTDISPLEDLISVLVQHHGC</sequence>
<accession>A0A9D3RHR8</accession>
<dbReference type="SMART" id="SM01388">
    <property type="entry name" value="Mob1_phocein"/>
    <property type="match status" value="1"/>
</dbReference>
<dbReference type="SUPFAM" id="SSF101152">
    <property type="entry name" value="Mob1/phocein"/>
    <property type="match status" value="1"/>
</dbReference>
<keyword evidence="1" id="KW-0862">Zinc</keyword>
<feature type="binding site" evidence="1">
    <location>
        <position position="227"/>
    </location>
    <ligand>
        <name>Zn(2+)</name>
        <dbReference type="ChEBI" id="CHEBI:29105"/>
    </ligand>
</feature>
<gene>
    <name evidence="3" type="ORF">ANANG_G00313100</name>
</gene>
<dbReference type="Pfam" id="PF03637">
    <property type="entry name" value="Mob1_phocein"/>
    <property type="match status" value="1"/>
</dbReference>
<evidence type="ECO:0000313" key="3">
    <source>
        <dbReference type="EMBL" id="KAG5830669.1"/>
    </source>
</evidence>
<evidence type="ECO:0000256" key="2">
    <source>
        <dbReference type="SAM" id="MobiDB-lite"/>
    </source>
</evidence>
<feature type="binding site" evidence="1">
    <location>
        <position position="232"/>
    </location>
    <ligand>
        <name>Zn(2+)</name>
        <dbReference type="ChEBI" id="CHEBI:29105"/>
    </ligand>
</feature>
<protein>
    <recommendedName>
        <fullName evidence="5">MOB kinase activator 2</fullName>
    </recommendedName>
</protein>
<proteinExistence type="predicted"/>
<dbReference type="InterPro" id="IPR005301">
    <property type="entry name" value="MOB_kinase_act_fam"/>
</dbReference>
<evidence type="ECO:0000313" key="4">
    <source>
        <dbReference type="Proteomes" id="UP001044222"/>
    </source>
</evidence>
<keyword evidence="1" id="KW-0479">Metal-binding</keyword>
<dbReference type="AlphaFoldDB" id="A0A9D3RHR8"/>
<feature type="binding site" evidence="1">
    <location>
        <position position="147"/>
    </location>
    <ligand>
        <name>Zn(2+)</name>
        <dbReference type="ChEBI" id="CHEBI:29105"/>
    </ligand>
</feature>